<name>A0A502E029_9FLAO</name>
<dbReference type="Proteomes" id="UP000319700">
    <property type="component" value="Unassembled WGS sequence"/>
</dbReference>
<evidence type="ECO:0000313" key="1">
    <source>
        <dbReference type="EMBL" id="TPG29770.1"/>
    </source>
</evidence>
<dbReference type="AlphaFoldDB" id="A0A502E029"/>
<comment type="caution">
    <text evidence="1">The sequence shown here is derived from an EMBL/GenBank/DDBJ whole genome shotgun (WGS) entry which is preliminary data.</text>
</comment>
<dbReference type="EMBL" id="RCZH01000034">
    <property type="protein sequence ID" value="TPG29770.1"/>
    <property type="molecule type" value="Genomic_DNA"/>
</dbReference>
<proteinExistence type="predicted"/>
<sequence>MWVFKDSAKTNINPNFCYSYVKERDVYNNFNYKDSYNIIVWEFKDLGNAELKKSTINQNVNLEDVKFESGEILNKGSDLEFTINYGFVFNSAMNVNLDKYSKIERTFEGANYKGFYGSINQMSLSNEKGEHQILSDFTKGLTPTVFLFYKGHQSFYIIMIYSKNPFDENIIKILNLE</sequence>
<reference evidence="1 2" key="1">
    <citation type="journal article" date="2019" name="Environ. Microbiol.">
        <title>Species interactions and distinct microbial communities in high Arctic permafrost affected cryosols are associated with the CH4 and CO2 gas fluxes.</title>
        <authorList>
            <person name="Altshuler I."/>
            <person name="Hamel J."/>
            <person name="Turney S."/>
            <person name="Magnuson E."/>
            <person name="Levesque R."/>
            <person name="Greer C."/>
            <person name="Whyte L.G."/>
        </authorList>
    </citation>
    <scope>NUCLEOTIDE SEQUENCE [LARGE SCALE GENOMIC DNA]</scope>
    <source>
        <strain evidence="1 2">42</strain>
    </source>
</reference>
<evidence type="ECO:0000313" key="2">
    <source>
        <dbReference type="Proteomes" id="UP000319700"/>
    </source>
</evidence>
<accession>A0A502E029</accession>
<organism evidence="1 2">
    <name type="scientific">Flavobacterium pectinovorum</name>
    <dbReference type="NCBI Taxonomy" id="29533"/>
    <lineage>
        <taxon>Bacteria</taxon>
        <taxon>Pseudomonadati</taxon>
        <taxon>Bacteroidota</taxon>
        <taxon>Flavobacteriia</taxon>
        <taxon>Flavobacteriales</taxon>
        <taxon>Flavobacteriaceae</taxon>
        <taxon>Flavobacterium</taxon>
    </lineage>
</organism>
<protein>
    <submittedName>
        <fullName evidence="1">Uncharacterized protein</fullName>
    </submittedName>
</protein>
<keyword evidence="2" id="KW-1185">Reference proteome</keyword>
<gene>
    <name evidence="1" type="ORF">EAH81_27440</name>
</gene>